<evidence type="ECO:0000256" key="6">
    <source>
        <dbReference type="ARBA" id="ARBA00022824"/>
    </source>
</evidence>
<dbReference type="PANTHER" id="PTHR14094:SF9">
    <property type="entry name" value="SIGNAL RECOGNITION PARTICLE SUBUNIT SRP72"/>
    <property type="match status" value="1"/>
</dbReference>
<dbReference type="AlphaFoldDB" id="G0U4T2"/>
<dbReference type="GO" id="GO:0005783">
    <property type="term" value="C:endoplasmic reticulum"/>
    <property type="evidence" value="ECO:0007669"/>
    <property type="project" value="UniProtKB-SubCell"/>
</dbReference>
<comment type="similarity">
    <text evidence="3 9">Belongs to the SRP72 family.</text>
</comment>
<dbReference type="OMA" id="NDMKVLA"/>
<dbReference type="PROSITE" id="PS50005">
    <property type="entry name" value="TPR"/>
    <property type="match status" value="1"/>
</dbReference>
<dbReference type="InterPro" id="IPR031545">
    <property type="entry name" value="SRP72_TPR-like"/>
</dbReference>
<feature type="compositionally biased region" description="Basic residues" evidence="11">
    <location>
        <begin position="603"/>
        <end position="615"/>
    </location>
</feature>
<evidence type="ECO:0000259" key="12">
    <source>
        <dbReference type="Pfam" id="PF08492"/>
    </source>
</evidence>
<feature type="repeat" description="TPR" evidence="10">
    <location>
        <begin position="251"/>
        <end position="284"/>
    </location>
</feature>
<evidence type="ECO:0000256" key="9">
    <source>
        <dbReference type="PIRNR" id="PIRNR038922"/>
    </source>
</evidence>
<sequence length="682" mass="78064">MSEVTKWVRQLERLLESGTETSKILPAIDKILFVSPKHVYALHCKVVCLIHQDKHAAALAVLEQLYSISSVARHRPQELIFHEAYCHYRMFNDKQAQSILCSSTHTAEHVPSQHLLAQIHYRLEQYEEAAAIYQTLLRDNNFRDEQEKIELVTNYSAACAALDVQRTQSVVHSADVKNADLLYNAATAQLEVQDYTAALQTLQQAEVVCCRAHPLSRLRSFEDACTKSNEELTLMLGAAKSPERAFFNEVANIWVQMAFVYYSTKNEEKAMALLSVVLKFRPSSEVTTAVASINWAAIQRHKDFFDTYRKLKSAQNPAVNHRLTTRQRLLVQYNTAMLLLHTGSFTRFKRQVELVASEYPDSDLTHSLKLALVMREDKKRWLSDDKIVTEYLENYKKSVASQAQQQRKPAIGRLLPFIMAQIFMDNGDLEHAIESLVSAPDDIRWKPSTVATLVTWKVQLGDVAGTKQLFNEYVLTVSRSCPKAKAILIWVVRFLAGKGYYTDAVDIIRDTQNAVPDLKQDTEIQALLALCLSYYDMQAARMCMEMIPEAKLTGGSSSPKLSSAYIAELERQQPSRQQVESFGYLRRTEFGGHEEDFGNGVVKTKKRRPRPMRRPPKNDTRIDPERWIPMSMRSYIKDLPERRKRELKRLRKIEQERKRHQAARQKAIASVMPTEEAEGGLH</sequence>
<evidence type="ECO:0000256" key="4">
    <source>
        <dbReference type="ARBA" id="ARBA00018350"/>
    </source>
</evidence>
<dbReference type="Gene3D" id="1.25.40.10">
    <property type="entry name" value="Tetratricopeptide repeat domain"/>
    <property type="match status" value="2"/>
</dbReference>
<evidence type="ECO:0000256" key="7">
    <source>
        <dbReference type="ARBA" id="ARBA00023135"/>
    </source>
</evidence>
<feature type="region of interest" description="Disordered" evidence="11">
    <location>
        <begin position="595"/>
        <end position="624"/>
    </location>
</feature>
<name>G0U4T2_TRYVY</name>
<comment type="function">
    <text evidence="9">Component of the signal recognition particle (SRP) complex, a ribonucleoprotein complex that mediates the cotranslational targeting of secretory and membrane proteins to the endoplasmic reticulum (ER).</text>
</comment>
<dbReference type="VEuPathDB" id="TriTrypDB:TvY486_1014900"/>
<dbReference type="PANTHER" id="PTHR14094">
    <property type="entry name" value="SIGNAL RECOGNITION PARTICLE 72"/>
    <property type="match status" value="1"/>
</dbReference>
<evidence type="ECO:0000256" key="5">
    <source>
        <dbReference type="ARBA" id="ARBA00022490"/>
    </source>
</evidence>
<proteinExistence type="inferred from homology"/>
<evidence type="ECO:0000256" key="1">
    <source>
        <dbReference type="ARBA" id="ARBA00004240"/>
    </source>
</evidence>
<protein>
    <recommendedName>
        <fullName evidence="4 9">Signal recognition particle subunit SRP72</fullName>
    </recommendedName>
</protein>
<keyword evidence="5 9" id="KW-0963">Cytoplasm</keyword>
<dbReference type="SUPFAM" id="SSF48452">
    <property type="entry name" value="TPR-like"/>
    <property type="match status" value="2"/>
</dbReference>
<dbReference type="InterPro" id="IPR026270">
    <property type="entry name" value="SRP72"/>
</dbReference>
<evidence type="ECO:0000313" key="13">
    <source>
        <dbReference type="EMBL" id="CCC52447.1"/>
    </source>
</evidence>
<dbReference type="PIRSF" id="PIRSF038922">
    <property type="entry name" value="SRP72"/>
    <property type="match status" value="1"/>
</dbReference>
<dbReference type="GO" id="GO:0006614">
    <property type="term" value="P:SRP-dependent cotranslational protein targeting to membrane"/>
    <property type="evidence" value="ECO:0007669"/>
    <property type="project" value="UniProtKB-UniRule"/>
</dbReference>
<dbReference type="Pfam" id="PF08492">
    <property type="entry name" value="SRP72"/>
    <property type="match status" value="1"/>
</dbReference>
<evidence type="ECO:0000256" key="11">
    <source>
        <dbReference type="SAM" id="MobiDB-lite"/>
    </source>
</evidence>
<gene>
    <name evidence="13" type="ORF">TVY486_1014900</name>
</gene>
<keyword evidence="7 9" id="KW-0733">Signal recognition particle</keyword>
<dbReference type="EMBL" id="HE573026">
    <property type="protein sequence ID" value="CCC52447.1"/>
    <property type="molecule type" value="Genomic_DNA"/>
</dbReference>
<dbReference type="Pfam" id="PF17004">
    <property type="entry name" value="SRP_TPR_like"/>
    <property type="match status" value="1"/>
</dbReference>
<organism evidence="13">
    <name type="scientific">Trypanosoma vivax (strain Y486)</name>
    <dbReference type="NCBI Taxonomy" id="1055687"/>
    <lineage>
        <taxon>Eukaryota</taxon>
        <taxon>Discoba</taxon>
        <taxon>Euglenozoa</taxon>
        <taxon>Kinetoplastea</taxon>
        <taxon>Metakinetoplastina</taxon>
        <taxon>Trypanosomatida</taxon>
        <taxon>Trypanosomatidae</taxon>
        <taxon>Trypanosoma</taxon>
        <taxon>Duttonella</taxon>
    </lineage>
</organism>
<evidence type="ECO:0000256" key="8">
    <source>
        <dbReference type="ARBA" id="ARBA00023274"/>
    </source>
</evidence>
<dbReference type="InterPro" id="IPR013699">
    <property type="entry name" value="Signal_recog_part_SRP72_RNA-bd"/>
</dbReference>
<dbReference type="InterPro" id="IPR011990">
    <property type="entry name" value="TPR-like_helical_dom_sf"/>
</dbReference>
<reference evidence="13" key="1">
    <citation type="journal article" date="2012" name="Proc. Natl. Acad. Sci. U.S.A.">
        <title>Antigenic diversity is generated by distinct evolutionary mechanisms in African trypanosome species.</title>
        <authorList>
            <person name="Jackson A.P."/>
            <person name="Berry A."/>
            <person name="Aslett M."/>
            <person name="Allison H.C."/>
            <person name="Burton P."/>
            <person name="Vavrova-Anderson J."/>
            <person name="Brown R."/>
            <person name="Browne H."/>
            <person name="Corton N."/>
            <person name="Hauser H."/>
            <person name="Gamble J."/>
            <person name="Gilderthorp R."/>
            <person name="Marcello L."/>
            <person name="McQuillan J."/>
            <person name="Otto T.D."/>
            <person name="Quail M.A."/>
            <person name="Sanders M.J."/>
            <person name="van Tonder A."/>
            <person name="Ginger M.L."/>
            <person name="Field M.C."/>
            <person name="Barry J.D."/>
            <person name="Hertz-Fowler C."/>
            <person name="Berriman M."/>
        </authorList>
    </citation>
    <scope>NUCLEOTIDE SEQUENCE</scope>
    <source>
        <strain evidence="13">Y486</strain>
    </source>
</reference>
<keyword evidence="10" id="KW-0802">TPR repeat</keyword>
<dbReference type="GO" id="GO:0008312">
    <property type="term" value="F:7S RNA binding"/>
    <property type="evidence" value="ECO:0007669"/>
    <property type="project" value="InterPro"/>
</dbReference>
<keyword evidence="8 9" id="KW-0687">Ribonucleoprotein</keyword>
<evidence type="ECO:0000256" key="10">
    <source>
        <dbReference type="PROSITE-ProRule" id="PRU00339"/>
    </source>
</evidence>
<dbReference type="GO" id="GO:0005786">
    <property type="term" value="C:signal recognition particle, endoplasmic reticulum targeting"/>
    <property type="evidence" value="ECO:0007669"/>
    <property type="project" value="UniProtKB-UniRule"/>
</dbReference>
<dbReference type="InterPro" id="IPR019734">
    <property type="entry name" value="TPR_rpt"/>
</dbReference>
<comment type="subcellular location">
    <subcellularLocation>
        <location evidence="2 9">Cytoplasm</location>
    </subcellularLocation>
    <subcellularLocation>
        <location evidence="1">Endoplasmic reticulum</location>
    </subcellularLocation>
</comment>
<feature type="domain" description="Signal recognition particle SRP72 subunit RNA-binding" evidence="12">
    <location>
        <begin position="603"/>
        <end position="636"/>
    </location>
</feature>
<dbReference type="GO" id="GO:0043022">
    <property type="term" value="F:ribosome binding"/>
    <property type="evidence" value="ECO:0007669"/>
    <property type="project" value="TreeGrafter"/>
</dbReference>
<evidence type="ECO:0000256" key="2">
    <source>
        <dbReference type="ARBA" id="ARBA00004496"/>
    </source>
</evidence>
<feature type="region of interest" description="Disordered" evidence="11">
    <location>
        <begin position="654"/>
        <end position="682"/>
    </location>
</feature>
<evidence type="ECO:0000256" key="3">
    <source>
        <dbReference type="ARBA" id="ARBA00007676"/>
    </source>
</evidence>
<keyword evidence="6" id="KW-0256">Endoplasmic reticulum</keyword>
<accession>G0U4T2</accession>